<sequence length="246" mass="27558">MPPSDLPEFSFEELAATFGADIMSPTFNRICSGLSFTGVDPISAAGMFPNVNLTCCKHPCSGLGSHDLSSKPQPVLPRELLQEIYNIDIETLDLMKTLSEASPPENIQQPEAVPEPIQAGLSDLFPFPDLPLIEPEILEPIEVSIDKRQKPTPPPLAQDIRPVATEPQTRTTTTFEQRISTNPRYKTKVACENCARFKLACDANRPCSRCSSKNRICIDREHRRRKTTERPRKRSHTDMVDGFYYA</sequence>
<organism evidence="3">
    <name type="scientific">Spongospora subterranea</name>
    <dbReference type="NCBI Taxonomy" id="70186"/>
    <lineage>
        <taxon>Eukaryota</taxon>
        <taxon>Sar</taxon>
        <taxon>Rhizaria</taxon>
        <taxon>Endomyxa</taxon>
        <taxon>Phytomyxea</taxon>
        <taxon>Plasmodiophorida</taxon>
        <taxon>Plasmodiophoridae</taxon>
        <taxon>Spongospora</taxon>
    </lineage>
</organism>
<reference evidence="3" key="1">
    <citation type="submission" date="2015-04" db="EMBL/GenBank/DDBJ databases">
        <title>The genome sequence of the plant pathogenic Rhizarian Plasmodiophora brassicae reveals insights in its biotrophic life cycle and the origin of chitin synthesis.</title>
        <authorList>
            <person name="Schwelm A."/>
            <person name="Fogelqvist J."/>
            <person name="Knaust A."/>
            <person name="Julke S."/>
            <person name="Lilja T."/>
            <person name="Dhandapani V."/>
            <person name="Bonilla-Rosso G."/>
            <person name="Karlsson M."/>
            <person name="Shevchenko A."/>
            <person name="Choi S.R."/>
            <person name="Kim H.G."/>
            <person name="Park J.Y."/>
            <person name="Lim Y.P."/>
            <person name="Ludwig-Muller J."/>
            <person name="Dixelius C."/>
        </authorList>
    </citation>
    <scope>NUCLEOTIDE SEQUENCE</scope>
    <source>
        <tissue evidence="3">Potato root galls</tissue>
    </source>
</reference>
<feature type="domain" description="Zn(2)-C6 fungal-type" evidence="2">
    <location>
        <begin position="190"/>
        <end position="217"/>
    </location>
</feature>
<proteinExistence type="predicted"/>
<feature type="compositionally biased region" description="Basic residues" evidence="1">
    <location>
        <begin position="223"/>
        <end position="235"/>
    </location>
</feature>
<feature type="region of interest" description="Disordered" evidence="1">
    <location>
        <begin position="223"/>
        <end position="246"/>
    </location>
</feature>
<name>A0A0H5RB43_9EUKA</name>
<dbReference type="InterPro" id="IPR036864">
    <property type="entry name" value="Zn2-C6_fun-type_DNA-bd_sf"/>
</dbReference>
<dbReference type="Gene3D" id="4.10.240.10">
    <property type="entry name" value="Zn(2)-C6 fungal-type DNA-binding domain"/>
    <property type="match status" value="1"/>
</dbReference>
<dbReference type="PROSITE" id="PS50048">
    <property type="entry name" value="ZN2_CY6_FUNGAL_2"/>
    <property type="match status" value="1"/>
</dbReference>
<dbReference type="GO" id="GO:0008270">
    <property type="term" value="F:zinc ion binding"/>
    <property type="evidence" value="ECO:0007669"/>
    <property type="project" value="InterPro"/>
</dbReference>
<dbReference type="AlphaFoldDB" id="A0A0H5RB43"/>
<dbReference type="SMART" id="SM00066">
    <property type="entry name" value="GAL4"/>
    <property type="match status" value="1"/>
</dbReference>
<accession>A0A0H5RB43</accession>
<evidence type="ECO:0000259" key="2">
    <source>
        <dbReference type="PROSITE" id="PS50048"/>
    </source>
</evidence>
<dbReference type="InterPro" id="IPR001138">
    <property type="entry name" value="Zn2Cys6_DnaBD"/>
</dbReference>
<dbReference type="CDD" id="cd00067">
    <property type="entry name" value="GAL4"/>
    <property type="match status" value="1"/>
</dbReference>
<dbReference type="GO" id="GO:0000981">
    <property type="term" value="F:DNA-binding transcription factor activity, RNA polymerase II-specific"/>
    <property type="evidence" value="ECO:0007669"/>
    <property type="project" value="InterPro"/>
</dbReference>
<evidence type="ECO:0000256" key="1">
    <source>
        <dbReference type="SAM" id="MobiDB-lite"/>
    </source>
</evidence>
<dbReference type="PROSITE" id="PS00463">
    <property type="entry name" value="ZN2_CY6_FUNGAL_1"/>
    <property type="match status" value="1"/>
</dbReference>
<dbReference type="EMBL" id="HACM01010816">
    <property type="protein sequence ID" value="CRZ11258.1"/>
    <property type="molecule type" value="Transcribed_RNA"/>
</dbReference>
<dbReference type="Pfam" id="PF00172">
    <property type="entry name" value="Zn_clus"/>
    <property type="match status" value="1"/>
</dbReference>
<evidence type="ECO:0000313" key="3">
    <source>
        <dbReference type="EMBL" id="CRZ11258.1"/>
    </source>
</evidence>
<protein>
    <recommendedName>
        <fullName evidence="2">Zn(2)-C6 fungal-type domain-containing protein</fullName>
    </recommendedName>
</protein>
<dbReference type="SUPFAM" id="SSF57701">
    <property type="entry name" value="Zn2/Cys6 DNA-binding domain"/>
    <property type="match status" value="1"/>
</dbReference>